<name>A0A426QG55_9GAMM</name>
<accession>A0A426QG55</accession>
<feature type="region of interest" description="Disordered" evidence="1">
    <location>
        <begin position="1"/>
        <end position="26"/>
    </location>
</feature>
<dbReference type="AlphaFoldDB" id="A0A426QG55"/>
<keyword evidence="3" id="KW-1185">Reference proteome</keyword>
<gene>
    <name evidence="2" type="ORF">D6C00_01095</name>
</gene>
<sequence>MSSEEVRDELRSQAADRRPRNDRTPGEVVLAPATECLQRIGDVPIYAVDGRGCGCGALPCRLQQYCG</sequence>
<organism evidence="2 3">
    <name type="scientific">Thiohalobacter thiocyanaticus</name>
    <dbReference type="NCBI Taxonomy" id="585455"/>
    <lineage>
        <taxon>Bacteria</taxon>
        <taxon>Pseudomonadati</taxon>
        <taxon>Pseudomonadota</taxon>
        <taxon>Gammaproteobacteria</taxon>
        <taxon>Thiohalobacterales</taxon>
        <taxon>Thiohalobacteraceae</taxon>
        <taxon>Thiohalobacter</taxon>
    </lineage>
</organism>
<protein>
    <submittedName>
        <fullName evidence="2">Uncharacterized protein</fullName>
    </submittedName>
</protein>
<proteinExistence type="predicted"/>
<reference evidence="2 3" key="1">
    <citation type="journal article" date="2010" name="Int. J. Syst. Evol. Microbiol.">
        <title>Thiohalobacter thiocyanaticus gen. nov., sp. nov., a moderately halophilic, sulfur-oxidizing gammaproteobacterium from hypersaline lakes, that utilizes thiocyanate.</title>
        <authorList>
            <person name="Sorokin D.Y."/>
            <person name="Kovaleva O.L."/>
            <person name="Tourova T.P."/>
            <person name="Muyzer G."/>
        </authorList>
    </citation>
    <scope>NUCLEOTIDE SEQUENCE [LARGE SCALE GENOMIC DNA]</scope>
    <source>
        <strain evidence="2 3">Hrh1</strain>
    </source>
</reference>
<evidence type="ECO:0000313" key="2">
    <source>
        <dbReference type="EMBL" id="RRQ20713.1"/>
    </source>
</evidence>
<dbReference type="EMBL" id="QZMU01000001">
    <property type="protein sequence ID" value="RRQ20713.1"/>
    <property type="molecule type" value="Genomic_DNA"/>
</dbReference>
<dbReference type="Proteomes" id="UP000287798">
    <property type="component" value="Unassembled WGS sequence"/>
</dbReference>
<evidence type="ECO:0000313" key="3">
    <source>
        <dbReference type="Proteomes" id="UP000287798"/>
    </source>
</evidence>
<evidence type="ECO:0000256" key="1">
    <source>
        <dbReference type="SAM" id="MobiDB-lite"/>
    </source>
</evidence>
<comment type="caution">
    <text evidence="2">The sequence shown here is derived from an EMBL/GenBank/DDBJ whole genome shotgun (WGS) entry which is preliminary data.</text>
</comment>
<feature type="compositionally biased region" description="Basic and acidic residues" evidence="1">
    <location>
        <begin position="1"/>
        <end position="25"/>
    </location>
</feature>
<dbReference type="RefSeq" id="WP_125179928.1">
    <property type="nucleotide sequence ID" value="NZ_QZMU01000001.1"/>
</dbReference>